<keyword evidence="2" id="KW-1185">Reference proteome</keyword>
<evidence type="ECO:0000313" key="2">
    <source>
        <dbReference type="Proteomes" id="UP000011761"/>
    </source>
</evidence>
<dbReference type="Proteomes" id="UP000011761">
    <property type="component" value="Unassembled WGS sequence"/>
</dbReference>
<proteinExistence type="predicted"/>
<dbReference type="AlphaFoldDB" id="M2NK48"/>
<protein>
    <submittedName>
        <fullName evidence="1">Uncharacterized protein</fullName>
    </submittedName>
</protein>
<name>M2NK48_BAUPA</name>
<organism evidence="1 2">
    <name type="scientific">Baudoinia panamericana (strain UAMH 10762)</name>
    <name type="common">Angels' share fungus</name>
    <name type="synonym">Baudoinia compniacensis (strain UAMH 10762)</name>
    <dbReference type="NCBI Taxonomy" id="717646"/>
    <lineage>
        <taxon>Eukaryota</taxon>
        <taxon>Fungi</taxon>
        <taxon>Dikarya</taxon>
        <taxon>Ascomycota</taxon>
        <taxon>Pezizomycotina</taxon>
        <taxon>Dothideomycetes</taxon>
        <taxon>Dothideomycetidae</taxon>
        <taxon>Mycosphaerellales</taxon>
        <taxon>Teratosphaeriaceae</taxon>
        <taxon>Baudoinia</taxon>
    </lineage>
</organism>
<accession>M2NK48</accession>
<dbReference type="KEGG" id="bcom:BAUCODRAFT_30219"/>
<dbReference type="RefSeq" id="XP_007672970.1">
    <property type="nucleotide sequence ID" value="XM_007674780.1"/>
</dbReference>
<dbReference type="EMBL" id="KB445551">
    <property type="protein sequence ID" value="EMC99809.1"/>
    <property type="molecule type" value="Genomic_DNA"/>
</dbReference>
<gene>
    <name evidence="1" type="ORF">BAUCODRAFT_30219</name>
</gene>
<dbReference type="HOGENOM" id="CLU_2960371_0_0_1"/>
<dbReference type="GeneID" id="19111150"/>
<evidence type="ECO:0000313" key="1">
    <source>
        <dbReference type="EMBL" id="EMC99809.1"/>
    </source>
</evidence>
<reference evidence="1 2" key="1">
    <citation type="journal article" date="2012" name="PLoS Pathog.">
        <title>Diverse lifestyles and strategies of plant pathogenesis encoded in the genomes of eighteen Dothideomycetes fungi.</title>
        <authorList>
            <person name="Ohm R.A."/>
            <person name="Feau N."/>
            <person name="Henrissat B."/>
            <person name="Schoch C.L."/>
            <person name="Horwitz B.A."/>
            <person name="Barry K.W."/>
            <person name="Condon B.J."/>
            <person name="Copeland A.C."/>
            <person name="Dhillon B."/>
            <person name="Glaser F."/>
            <person name="Hesse C.N."/>
            <person name="Kosti I."/>
            <person name="LaButti K."/>
            <person name="Lindquist E.A."/>
            <person name="Lucas S."/>
            <person name="Salamov A.A."/>
            <person name="Bradshaw R.E."/>
            <person name="Ciuffetti L."/>
            <person name="Hamelin R.C."/>
            <person name="Kema G.H.J."/>
            <person name="Lawrence C."/>
            <person name="Scott J.A."/>
            <person name="Spatafora J.W."/>
            <person name="Turgeon B.G."/>
            <person name="de Wit P.J.G.M."/>
            <person name="Zhong S."/>
            <person name="Goodwin S.B."/>
            <person name="Grigoriev I.V."/>
        </authorList>
    </citation>
    <scope>NUCLEOTIDE SEQUENCE [LARGE SCALE GENOMIC DNA]</scope>
    <source>
        <strain evidence="1 2">UAMH 10762</strain>
    </source>
</reference>
<sequence length="59" mass="6789">MKRRSRVTRSYSAPLCPSELELSVRKTSKHRAVPQFSYSQYPIRTFSLLSIPPITFMAA</sequence>